<dbReference type="InterPro" id="IPR010791">
    <property type="entry name" value="AttH_dom"/>
</dbReference>
<dbReference type="Pfam" id="PF17186">
    <property type="entry name" value="Lipocalin_9"/>
    <property type="match status" value="1"/>
</dbReference>
<reference evidence="2 3" key="1">
    <citation type="submission" date="2014-09" db="EMBL/GenBank/DDBJ databases">
        <title>Vibrio maritimus JCM 19240. (C210) whole genome shotgun sequence.</title>
        <authorList>
            <person name="Sawabe T."/>
            <person name="Meirelles P."/>
            <person name="Nakanishi M."/>
            <person name="Sayaka M."/>
            <person name="Hattori M."/>
            <person name="Ohkuma M."/>
        </authorList>
    </citation>
    <scope>NUCLEOTIDE SEQUENCE [LARGE SCALE GENOMIC DNA]</scope>
    <source>
        <strain evidence="2 3">JCM 19240</strain>
    </source>
</reference>
<dbReference type="OrthoDB" id="9770826at2"/>
<dbReference type="Gene3D" id="2.40.370.10">
    <property type="entry name" value="AttH-like domain"/>
    <property type="match status" value="2"/>
</dbReference>
<dbReference type="Proteomes" id="UP000029224">
    <property type="component" value="Unassembled WGS sequence"/>
</dbReference>
<proteinExistence type="predicted"/>
<protein>
    <submittedName>
        <fullName evidence="2">AttH component of AttEFGH ABC transport system</fullName>
    </submittedName>
</protein>
<reference evidence="2 3" key="2">
    <citation type="submission" date="2014-09" db="EMBL/GenBank/DDBJ databases">
        <authorList>
            <consortium name="NBRP consortium"/>
            <person name="Sawabe T."/>
            <person name="Meirelles P."/>
            <person name="Nakanishi M."/>
            <person name="Sayaka M."/>
            <person name="Hattori M."/>
            <person name="Ohkuma M."/>
        </authorList>
    </citation>
    <scope>NUCLEOTIDE SEQUENCE [LARGE SCALE GENOMIC DNA]</scope>
    <source>
        <strain evidence="2 3">JCM 19240</strain>
    </source>
</reference>
<dbReference type="InterPro" id="IPR023374">
    <property type="entry name" value="AttH-like_dom_sf"/>
</dbReference>
<evidence type="ECO:0000259" key="1">
    <source>
        <dbReference type="Pfam" id="PF07143"/>
    </source>
</evidence>
<keyword evidence="3" id="KW-1185">Reference proteome</keyword>
<evidence type="ECO:0000313" key="3">
    <source>
        <dbReference type="Proteomes" id="UP000029224"/>
    </source>
</evidence>
<accession>A0A090T299</accession>
<evidence type="ECO:0000313" key="2">
    <source>
        <dbReference type="EMBL" id="GAL34066.1"/>
    </source>
</evidence>
<feature type="domain" description="AttH" evidence="1">
    <location>
        <begin position="65"/>
        <end position="240"/>
    </location>
</feature>
<dbReference type="AlphaFoldDB" id="A0A090T299"/>
<organism evidence="2 3">
    <name type="scientific">Vibrio maritimus</name>
    <dbReference type="NCBI Taxonomy" id="990268"/>
    <lineage>
        <taxon>Bacteria</taxon>
        <taxon>Pseudomonadati</taxon>
        <taxon>Pseudomonadota</taxon>
        <taxon>Gammaproteobacteria</taxon>
        <taxon>Vibrionales</taxon>
        <taxon>Vibrionaceae</taxon>
        <taxon>Vibrio</taxon>
    </lineage>
</organism>
<dbReference type="SUPFAM" id="SSF159245">
    <property type="entry name" value="AttH-like"/>
    <property type="match status" value="1"/>
</dbReference>
<comment type="caution">
    <text evidence="2">The sequence shown here is derived from an EMBL/GenBank/DDBJ whole genome shotgun (WGS) entry which is preliminary data.</text>
</comment>
<dbReference type="PANTHER" id="PTHR38591">
    <property type="entry name" value="HYDROLASE"/>
    <property type="match status" value="1"/>
</dbReference>
<name>A0A090T299_9VIBR</name>
<gene>
    <name evidence="2" type="ORF">JCM19240_974</name>
</gene>
<sequence>MENRASCILVALLPLLLLLSGCEEPKPQGFGALLGQDEQGFTKVTANRNIEFPRDHQAHKDFRYEWWYVTANLENSAGDTFGVQWTQFRIALAPEEPQNIEKQEANWNSTQIYMAHSAITTPTLHLAQEKWSRAHPKIAGVTERPFRVYLDDWQWNSESDGMFPATLSVAADTFSYELSLSSESAFQLQGDNGYSVKSADGRVASHYYSQPFIDVTGSIQVEGQTHQVTGQAWIDREWSSRFLLGSQQGWDWFALRLDTDTSLVVFQLRDNQTGEANYAYGRLMYRDREGIIISADELSLKVKTYTDLNGHPHPTTWQLDIPTHELFLTIDAINPNAKMPLTVPYWEGPVHIKGSHKGLGYMELTGY</sequence>
<dbReference type="Pfam" id="PF07143">
    <property type="entry name" value="CrtC"/>
    <property type="match status" value="1"/>
</dbReference>
<dbReference type="EMBL" id="BBMT01000004">
    <property type="protein sequence ID" value="GAL34066.1"/>
    <property type="molecule type" value="Genomic_DNA"/>
</dbReference>
<dbReference type="PANTHER" id="PTHR38591:SF1">
    <property type="entry name" value="BLL1000 PROTEIN"/>
    <property type="match status" value="1"/>
</dbReference>
<dbReference type="PROSITE" id="PS51257">
    <property type="entry name" value="PROKAR_LIPOPROTEIN"/>
    <property type="match status" value="1"/>
</dbReference>